<feature type="transmembrane region" description="Helical" evidence="1">
    <location>
        <begin position="6"/>
        <end position="29"/>
    </location>
</feature>
<keyword evidence="1" id="KW-1133">Transmembrane helix</keyword>
<dbReference type="STRING" id="1122240.GCA_000620105_01759"/>
<evidence type="ECO:0000313" key="2">
    <source>
        <dbReference type="EMBL" id="AVY94786.1"/>
    </source>
</evidence>
<dbReference type="OrthoDB" id="8604580at2"/>
<gene>
    <name evidence="2" type="ORF">DAI18_12615</name>
</gene>
<dbReference type="KEGG" id="maer:DAI18_12615"/>
<name>A0A2S0PBP3_9NEIS</name>
<protein>
    <recommendedName>
        <fullName evidence="4">CcoQ/FixQ family Cbb3-type cytochrome c oxidase assembly chaperone</fullName>
    </recommendedName>
</protein>
<proteinExistence type="predicted"/>
<reference evidence="2 3" key="1">
    <citation type="submission" date="2018-04" db="EMBL/GenBank/DDBJ databases">
        <title>Denitrifier Microvirgula.</title>
        <authorList>
            <person name="Anderson E."/>
            <person name="Jang J."/>
            <person name="Ishii S."/>
        </authorList>
    </citation>
    <scope>NUCLEOTIDE SEQUENCE [LARGE SCALE GENOMIC DNA]</scope>
    <source>
        <strain evidence="2 3">BE2.4</strain>
    </source>
</reference>
<evidence type="ECO:0008006" key="4">
    <source>
        <dbReference type="Google" id="ProtNLM"/>
    </source>
</evidence>
<keyword evidence="3" id="KW-1185">Reference proteome</keyword>
<organism evidence="2 3">
    <name type="scientific">Microvirgula aerodenitrificans</name>
    <dbReference type="NCBI Taxonomy" id="57480"/>
    <lineage>
        <taxon>Bacteria</taxon>
        <taxon>Pseudomonadati</taxon>
        <taxon>Pseudomonadota</taxon>
        <taxon>Betaproteobacteria</taxon>
        <taxon>Neisseriales</taxon>
        <taxon>Aquaspirillaceae</taxon>
        <taxon>Microvirgula</taxon>
    </lineage>
</organism>
<keyword evidence="1" id="KW-0472">Membrane</keyword>
<evidence type="ECO:0000256" key="1">
    <source>
        <dbReference type="SAM" id="Phobius"/>
    </source>
</evidence>
<dbReference type="RefSeq" id="WP_107889586.1">
    <property type="nucleotide sequence ID" value="NZ_CP028519.1"/>
</dbReference>
<sequence>MSETDALILSLYTVAALGGFLYAIAWACFRRGAGEEFDEAAALPFADNDRRISRHSSLDG</sequence>
<dbReference type="EMBL" id="CP028519">
    <property type="protein sequence ID" value="AVY94786.1"/>
    <property type="molecule type" value="Genomic_DNA"/>
</dbReference>
<accession>A0A2S0PBP3</accession>
<dbReference type="Proteomes" id="UP000244173">
    <property type="component" value="Chromosome"/>
</dbReference>
<evidence type="ECO:0000313" key="3">
    <source>
        <dbReference type="Proteomes" id="UP000244173"/>
    </source>
</evidence>
<dbReference type="AlphaFoldDB" id="A0A2S0PBP3"/>
<keyword evidence="1" id="KW-0812">Transmembrane</keyword>